<dbReference type="AlphaFoldDB" id="A0A075AQ66"/>
<reference evidence="3 4" key="1">
    <citation type="journal article" date="2013" name="Curr. Biol.">
        <title>Shared signatures of parasitism and phylogenomics unite Cryptomycota and microsporidia.</title>
        <authorList>
            <person name="James T.Y."/>
            <person name="Pelin A."/>
            <person name="Bonen L."/>
            <person name="Ahrendt S."/>
            <person name="Sain D."/>
            <person name="Corradi N."/>
            <person name="Stajich J.E."/>
        </authorList>
    </citation>
    <scope>NUCLEOTIDE SEQUENCE [LARGE SCALE GENOMIC DNA]</scope>
    <source>
        <strain evidence="3 4">CSF55</strain>
    </source>
</reference>
<dbReference type="OrthoDB" id="426718at2759"/>
<dbReference type="InterPro" id="IPR002921">
    <property type="entry name" value="Fungal_lipase-type"/>
</dbReference>
<dbReference type="SUPFAM" id="SSF53474">
    <property type="entry name" value="alpha/beta-Hydrolases"/>
    <property type="match status" value="1"/>
</dbReference>
<name>A0A075AQ66_ROZAC</name>
<proteinExistence type="predicted"/>
<dbReference type="GO" id="GO:0016787">
    <property type="term" value="F:hydrolase activity"/>
    <property type="evidence" value="ECO:0007669"/>
    <property type="project" value="UniProtKB-KW"/>
</dbReference>
<evidence type="ECO:0000259" key="2">
    <source>
        <dbReference type="Pfam" id="PF01764"/>
    </source>
</evidence>
<dbReference type="InterPro" id="IPR051299">
    <property type="entry name" value="AB_hydrolase_lip/est"/>
</dbReference>
<dbReference type="PANTHER" id="PTHR46640">
    <property type="entry name" value="TRIACYLGLYCEROL LIPASE, PUTATIVE (AFU_ORTHOLOGUE AFUA_6G06510)-RELATED"/>
    <property type="match status" value="1"/>
</dbReference>
<dbReference type="Gene3D" id="3.40.50.1820">
    <property type="entry name" value="alpha/beta hydrolase"/>
    <property type="match status" value="1"/>
</dbReference>
<sequence length="383" mass="42966">MISSSIEKGFKDFLELGKKPRTFEAVRDEVIGIQKKYDSSPENTSVTGGDLLHKDLVYRYASFSGFTYCDGNERVKRVSGFKADGKLFFTGNFELIAREEKDGYQSILKDKKDFMYQLTVSKEIKEIVVAFRGSDNFENYISDINQDRYYHDEIFGDKRLSIENGSCKLPNDKSESFFLRNGFLRSLPANIMDEIDSRIHEVIKANPDFSVVITGHSLGGSLAYLYALHWKVKGNNLAALYTYGQPITGSLSFNDWAAECIGPEKYIRVVSSDDIVPWFSFHVLLKKIAHSSLVNEIFFPNPHDTAFRVCKGSLNSDCSYGISCGKKVWDNHSLYGGLTSTQALCLLGDGPNSSYSQFVEPSVSQKVVNGIKSGWQAVTSIFN</sequence>
<dbReference type="HOGENOM" id="CLU_774221_0_0_1"/>
<dbReference type="Proteomes" id="UP000030755">
    <property type="component" value="Unassembled WGS sequence"/>
</dbReference>
<dbReference type="InterPro" id="IPR029058">
    <property type="entry name" value="AB_hydrolase_fold"/>
</dbReference>
<evidence type="ECO:0000313" key="3">
    <source>
        <dbReference type="EMBL" id="EPZ30747.1"/>
    </source>
</evidence>
<evidence type="ECO:0000256" key="1">
    <source>
        <dbReference type="ARBA" id="ARBA00022801"/>
    </source>
</evidence>
<gene>
    <name evidence="3" type="ORF">O9G_005526</name>
</gene>
<dbReference type="CDD" id="cd00519">
    <property type="entry name" value="Lipase_3"/>
    <property type="match status" value="1"/>
</dbReference>
<dbReference type="PANTHER" id="PTHR46640:SF3">
    <property type="entry name" value="LIPASE LIH1-RELATED"/>
    <property type="match status" value="1"/>
</dbReference>
<evidence type="ECO:0000313" key="4">
    <source>
        <dbReference type="Proteomes" id="UP000030755"/>
    </source>
</evidence>
<keyword evidence="4" id="KW-1185">Reference proteome</keyword>
<organism evidence="3 4">
    <name type="scientific">Rozella allomycis (strain CSF55)</name>
    <dbReference type="NCBI Taxonomy" id="988480"/>
    <lineage>
        <taxon>Eukaryota</taxon>
        <taxon>Fungi</taxon>
        <taxon>Fungi incertae sedis</taxon>
        <taxon>Cryptomycota</taxon>
        <taxon>Cryptomycota incertae sedis</taxon>
        <taxon>Rozella</taxon>
    </lineage>
</organism>
<dbReference type="Pfam" id="PF01764">
    <property type="entry name" value="Lipase_3"/>
    <property type="match status" value="1"/>
</dbReference>
<dbReference type="EMBL" id="KE561404">
    <property type="protein sequence ID" value="EPZ30747.1"/>
    <property type="molecule type" value="Genomic_DNA"/>
</dbReference>
<protein>
    <submittedName>
        <fullName evidence="3">Lipase, class 3 domain-containing protein</fullName>
    </submittedName>
</protein>
<accession>A0A075AQ66</accession>
<feature type="domain" description="Fungal lipase-type" evidence="2">
    <location>
        <begin position="128"/>
        <end position="281"/>
    </location>
</feature>
<keyword evidence="1" id="KW-0378">Hydrolase</keyword>
<dbReference type="GO" id="GO:0006629">
    <property type="term" value="P:lipid metabolic process"/>
    <property type="evidence" value="ECO:0007669"/>
    <property type="project" value="InterPro"/>
</dbReference>